<comment type="caution">
    <text evidence="1">The sequence shown here is derived from an EMBL/GenBank/DDBJ whole genome shotgun (WGS) entry which is preliminary data.</text>
</comment>
<gene>
    <name evidence="1" type="ORF">BACPLE_00205</name>
</gene>
<dbReference type="Pfam" id="PF13149">
    <property type="entry name" value="Mfa_like_1"/>
    <property type="match status" value="1"/>
</dbReference>
<dbReference type="Gene3D" id="2.60.40.2630">
    <property type="match status" value="1"/>
</dbReference>
<evidence type="ECO:0000313" key="2">
    <source>
        <dbReference type="Proteomes" id="UP000003452"/>
    </source>
</evidence>
<dbReference type="PROSITE" id="PS51257">
    <property type="entry name" value="PROKAR_LIPOPROTEIN"/>
    <property type="match status" value="1"/>
</dbReference>
<dbReference type="AlphaFoldDB" id="B5CTX7"/>
<reference evidence="1 2" key="1">
    <citation type="submission" date="2008-08" db="EMBL/GenBank/DDBJ databases">
        <title>Draft genome sequence of Bacteroides plebeius (DSM 17135).</title>
        <authorList>
            <person name="Sudarsanam P."/>
            <person name="Ley R."/>
            <person name="Guruge J."/>
            <person name="Turnbaugh P.J."/>
            <person name="Mahowald M."/>
            <person name="Liep D."/>
            <person name="Gordon J."/>
        </authorList>
    </citation>
    <scope>NUCLEOTIDE SEQUENCE [LARGE SCALE GENOMIC DNA]</scope>
    <source>
        <strain evidence="2">DSM 17135 / JCM 12973 / M2</strain>
    </source>
</reference>
<dbReference type="CDD" id="cd13121">
    <property type="entry name" value="BF2867_like_C"/>
    <property type="match status" value="1"/>
</dbReference>
<dbReference type="Gene3D" id="2.60.40.2620">
    <property type="entry name" value="Fimbrillin-like"/>
    <property type="match status" value="1"/>
</dbReference>
<dbReference type="EMBL" id="ABQC02000002">
    <property type="protein sequence ID" value="EDY97415.1"/>
    <property type="molecule type" value="Genomic_DNA"/>
</dbReference>
<dbReference type="InterPro" id="IPR025049">
    <property type="entry name" value="Mfa-like_1"/>
</dbReference>
<sequence>MKTGIFLTVAVAVILGACAKNEPEMQSAADGSRRPVVFLPEVCSRAAMENGFRQNDVIGIFMSKDGAEEGYSMWNIPYWYESEQEVWESPYEFYWEDNTVPMDVVAYYPYFSLSESQDLTRLAVDLPSDQSSLDSLRKSDFLWGKVDDVTADSYPEGVPLPMKHRFSKVKINMDVTVEGAPMTSEPMVFLRQVKNHGTVNLNTGEVALSTDNRMEVKMYYDAQARTAEAIVYPQTLEAGTLMRYLVFGENGYEAYGYKLNAPLTLEEGKEYVLDYQKDFPAFLTLPYDSVYSYFRELSITYDYFAAFLNGVNVNAYEADPFTSNLDIKIEKSEGDDWFDYKFEDGRFHFGIQENLTTQDRKGKLWLTAGSVKKEITVYQSAVALTEVRNNLSWEATSLSGYQYWILGEYTGLTYEVEYKETDVTGWVQLVNLEPDASGNFSIEVAANESAVSRSCVVRLFHKGVLPVMEVSITQAGKTE</sequence>
<protein>
    <submittedName>
        <fullName evidence="1">Uncharacterized protein</fullName>
    </submittedName>
</protein>
<name>B5CTX7_PHOPM</name>
<reference evidence="1 2" key="2">
    <citation type="submission" date="2008-08" db="EMBL/GenBank/DDBJ databases">
        <authorList>
            <person name="Fulton L."/>
            <person name="Clifton S."/>
            <person name="Fulton B."/>
            <person name="Xu J."/>
            <person name="Minx P."/>
            <person name="Pepin K.H."/>
            <person name="Johnson M."/>
            <person name="Thiruvilangam P."/>
            <person name="Bhonagiri V."/>
            <person name="Nash W.E."/>
            <person name="Mardis E.R."/>
            <person name="Wilson R.K."/>
        </authorList>
    </citation>
    <scope>NUCLEOTIDE SEQUENCE [LARGE SCALE GENOMIC DNA]</scope>
    <source>
        <strain evidence="2">DSM 17135 / JCM 12973 / M2</strain>
    </source>
</reference>
<dbReference type="CDD" id="cd13120">
    <property type="entry name" value="BF2867_like_N"/>
    <property type="match status" value="1"/>
</dbReference>
<organism evidence="1 2">
    <name type="scientific">Phocaeicola plebeius (strain DSM 17135 / JCM 12973 / CCUG 54634 / M2)</name>
    <name type="common">Bacteroides plebeius</name>
    <dbReference type="NCBI Taxonomy" id="484018"/>
    <lineage>
        <taxon>Bacteria</taxon>
        <taxon>Pseudomonadati</taxon>
        <taxon>Bacteroidota</taxon>
        <taxon>Bacteroidia</taxon>
        <taxon>Bacteroidales</taxon>
        <taxon>Bacteroidaceae</taxon>
        <taxon>Phocaeicola</taxon>
    </lineage>
</organism>
<dbReference type="RefSeq" id="WP_007559465.1">
    <property type="nucleotide sequence ID" value="NZ_DS990122.1"/>
</dbReference>
<dbReference type="InterPro" id="IPR042278">
    <property type="entry name" value="Mfa-like_1_N"/>
</dbReference>
<dbReference type="HOGENOM" id="CLU_569457_0_0_10"/>
<dbReference type="GeneID" id="43184009"/>
<proteinExistence type="predicted"/>
<dbReference type="Proteomes" id="UP000003452">
    <property type="component" value="Unassembled WGS sequence"/>
</dbReference>
<evidence type="ECO:0000313" key="1">
    <source>
        <dbReference type="EMBL" id="EDY97415.1"/>
    </source>
</evidence>
<accession>B5CTX7</accession>
<dbReference type="eggNOG" id="ENOG50331SI">
    <property type="taxonomic scope" value="Bacteria"/>
</dbReference>